<keyword evidence="3" id="KW-1185">Reference proteome</keyword>
<evidence type="ECO:0000256" key="1">
    <source>
        <dbReference type="SAM" id="MobiDB-lite"/>
    </source>
</evidence>
<accession>A0A556TRY1</accession>
<sequence>MGHQHIQGVLQVHFDNIEANYNPDIPYSLQPHTSFTTQRNSCIILYAEADDPAPASPRSSPSYKRFTDQSGTDIQAAGARGLKLNAITQRGVSERLSRVHSYYYLSLFDVFSQLERNNACRLGMAV</sequence>
<reference evidence="2 3" key="1">
    <citation type="journal article" date="2019" name="Genome Biol. Evol.">
        <title>Whole-Genome Sequencing of the Giant Devil Catfish, Bagarius yarrelli.</title>
        <authorList>
            <person name="Jiang W."/>
            <person name="Lv Y."/>
            <person name="Cheng L."/>
            <person name="Yang K."/>
            <person name="Chao B."/>
            <person name="Wang X."/>
            <person name="Li Y."/>
            <person name="Pan X."/>
            <person name="You X."/>
            <person name="Zhang Y."/>
            <person name="Yang J."/>
            <person name="Li J."/>
            <person name="Zhang X."/>
            <person name="Liu S."/>
            <person name="Sun C."/>
            <person name="Yang J."/>
            <person name="Shi Q."/>
        </authorList>
    </citation>
    <scope>NUCLEOTIDE SEQUENCE [LARGE SCALE GENOMIC DNA]</scope>
    <source>
        <strain evidence="2">JWS20170419001</strain>
        <tissue evidence="2">Muscle</tissue>
    </source>
</reference>
<dbReference type="EMBL" id="VCAZ01000014">
    <property type="protein sequence ID" value="TSK49694.1"/>
    <property type="molecule type" value="Genomic_DNA"/>
</dbReference>
<proteinExistence type="predicted"/>
<dbReference type="AlphaFoldDB" id="A0A556TRY1"/>
<feature type="region of interest" description="Disordered" evidence="1">
    <location>
        <begin position="51"/>
        <end position="70"/>
    </location>
</feature>
<gene>
    <name evidence="2" type="ORF">Baya_4896</name>
</gene>
<organism evidence="2 3">
    <name type="scientific">Bagarius yarrelli</name>
    <name type="common">Goonch</name>
    <name type="synonym">Bagrus yarrelli</name>
    <dbReference type="NCBI Taxonomy" id="175774"/>
    <lineage>
        <taxon>Eukaryota</taxon>
        <taxon>Metazoa</taxon>
        <taxon>Chordata</taxon>
        <taxon>Craniata</taxon>
        <taxon>Vertebrata</taxon>
        <taxon>Euteleostomi</taxon>
        <taxon>Actinopterygii</taxon>
        <taxon>Neopterygii</taxon>
        <taxon>Teleostei</taxon>
        <taxon>Ostariophysi</taxon>
        <taxon>Siluriformes</taxon>
        <taxon>Sisoridae</taxon>
        <taxon>Sisorinae</taxon>
        <taxon>Bagarius</taxon>
    </lineage>
</organism>
<feature type="compositionally biased region" description="Low complexity" evidence="1">
    <location>
        <begin position="52"/>
        <end position="62"/>
    </location>
</feature>
<comment type="caution">
    <text evidence="2">The sequence shown here is derived from an EMBL/GenBank/DDBJ whole genome shotgun (WGS) entry which is preliminary data.</text>
</comment>
<protein>
    <submittedName>
        <fullName evidence="2">Uncharacterized protein</fullName>
    </submittedName>
</protein>
<name>A0A556TRY1_BAGYA</name>
<evidence type="ECO:0000313" key="3">
    <source>
        <dbReference type="Proteomes" id="UP000319801"/>
    </source>
</evidence>
<evidence type="ECO:0000313" key="2">
    <source>
        <dbReference type="EMBL" id="TSK49694.1"/>
    </source>
</evidence>
<dbReference type="Proteomes" id="UP000319801">
    <property type="component" value="Unassembled WGS sequence"/>
</dbReference>